<evidence type="ECO:0000313" key="2">
    <source>
        <dbReference type="Proteomes" id="UP000826462"/>
    </source>
</evidence>
<protein>
    <recommendedName>
        <fullName evidence="3">Type VI secretion system protein</fullName>
    </recommendedName>
</protein>
<dbReference type="RefSeq" id="WP_219801022.1">
    <property type="nucleotide sequence ID" value="NZ_CP080096.1"/>
</dbReference>
<organism evidence="1 2">
    <name type="scientific">Paraburkholderia edwinii</name>
    <dbReference type="NCBI Taxonomy" id="2861782"/>
    <lineage>
        <taxon>Bacteria</taxon>
        <taxon>Pseudomonadati</taxon>
        <taxon>Pseudomonadota</taxon>
        <taxon>Betaproteobacteria</taxon>
        <taxon>Burkholderiales</taxon>
        <taxon>Burkholderiaceae</taxon>
        <taxon>Paraburkholderia</taxon>
    </lineage>
</organism>
<dbReference type="EMBL" id="CP080096">
    <property type="protein sequence ID" value="QYD71594.1"/>
    <property type="molecule type" value="Genomic_DNA"/>
</dbReference>
<sequence length="167" mass="18132">MTSSLRLAVLRRAGALARRRPVALCAALCLAGCSGSMPRVNVDTLSISVATQANLDTPIPLDAVLVRNPQLLDMLLGLPSAKWFAQRDQLRRDYPKDLNVISYEVVPGQQIIDAKFGFDGQRAAGVLVFAGYQTPGAHRVRLDGGPQKALLQLGDQDLQLLSRQSER</sequence>
<evidence type="ECO:0008006" key="3">
    <source>
        <dbReference type="Google" id="ProtNLM"/>
    </source>
</evidence>
<accession>A0ABX8URI0</accession>
<gene>
    <name evidence="1" type="ORF">KZJ38_31815</name>
</gene>
<name>A0ABX8URI0_9BURK</name>
<dbReference type="Proteomes" id="UP000826462">
    <property type="component" value="Chromosome 2"/>
</dbReference>
<evidence type="ECO:0000313" key="1">
    <source>
        <dbReference type="EMBL" id="QYD71594.1"/>
    </source>
</evidence>
<proteinExistence type="predicted"/>
<keyword evidence="2" id="KW-1185">Reference proteome</keyword>
<reference evidence="1 2" key="1">
    <citation type="submission" date="2021-07" db="EMBL/GenBank/DDBJ databases">
        <title>Paraburkholderia edwinii protects Aspergillus sp. from phenazines by acting as a toxin sponge.</title>
        <authorList>
            <person name="Dahlstrom K.M."/>
            <person name="Newman D.K."/>
        </authorList>
    </citation>
    <scope>NUCLEOTIDE SEQUENCE [LARGE SCALE GENOMIC DNA]</scope>
    <source>
        <strain evidence="1 2">Pe01</strain>
    </source>
</reference>